<dbReference type="AlphaFoldDB" id="A0AA49JAB3"/>
<proteinExistence type="predicted"/>
<feature type="transmembrane region" description="Helical" evidence="1">
    <location>
        <begin position="34"/>
        <end position="56"/>
    </location>
</feature>
<name>A0AA49JAB3_9BACT</name>
<dbReference type="EMBL" id="CP129970">
    <property type="protein sequence ID" value="WKK85839.2"/>
    <property type="molecule type" value="Genomic_DNA"/>
</dbReference>
<keyword evidence="3" id="KW-1185">Reference proteome</keyword>
<keyword evidence="1" id="KW-1133">Transmembrane helix</keyword>
<evidence type="ECO:0000256" key="1">
    <source>
        <dbReference type="SAM" id="Phobius"/>
    </source>
</evidence>
<dbReference type="InterPro" id="IPR025498">
    <property type="entry name" value="DUF4389"/>
</dbReference>
<evidence type="ECO:0000313" key="3">
    <source>
        <dbReference type="Proteomes" id="UP001244443"/>
    </source>
</evidence>
<organism evidence="2 3">
    <name type="scientific">Marivirga arenosa</name>
    <dbReference type="NCBI Taxonomy" id="3059076"/>
    <lineage>
        <taxon>Bacteria</taxon>
        <taxon>Pseudomonadati</taxon>
        <taxon>Bacteroidota</taxon>
        <taxon>Cytophagia</taxon>
        <taxon>Cytophagales</taxon>
        <taxon>Marivirgaceae</taxon>
        <taxon>Marivirga</taxon>
    </lineage>
</organism>
<sequence length="197" mass="23802">MLTFQIKHQDRYSRGELLLRSFFGWIYIQIPHFFLLMFLGIWGSILQIISFFVILFTGRYPESFFEYQVQLIRWQTRVNARIFNLADDYPPFGLDAKDPYVEIQVQYPERISRGLVLLRLFFGPLYVIIPHAFILFFRLIWCQILAFVAWWVVLFTGEYPKSWHEFIVGTFRWSTRVNLYMSYMTDIYPPFTGKPMQ</sequence>
<dbReference type="Pfam" id="PF14333">
    <property type="entry name" value="DUF4389"/>
    <property type="match status" value="2"/>
</dbReference>
<keyword evidence="1" id="KW-0812">Transmembrane</keyword>
<accession>A0AA49JAB3</accession>
<dbReference type="Proteomes" id="UP001244443">
    <property type="component" value="Chromosome"/>
</dbReference>
<protein>
    <submittedName>
        <fullName evidence="2">DUF4389 domain-containing protein</fullName>
    </submittedName>
</protein>
<keyword evidence="1" id="KW-0472">Membrane</keyword>
<gene>
    <name evidence="2" type="ORF">QYS48_01785</name>
</gene>
<dbReference type="RefSeq" id="WP_308355703.1">
    <property type="nucleotide sequence ID" value="NZ_CP129970.2"/>
</dbReference>
<reference evidence="2" key="1">
    <citation type="submission" date="2023-08" db="EMBL/GenBank/DDBJ databases">
        <title>Comparative genomics and taxonomic characterization of three novel marine species of genus Marivirga.</title>
        <authorList>
            <person name="Muhammad N."/>
            <person name="Kim S.-G."/>
        </authorList>
    </citation>
    <scope>NUCLEOTIDE SEQUENCE [LARGE SCALE GENOMIC DNA]</scope>
    <source>
        <strain evidence="2">ABR2-2</strain>
    </source>
</reference>
<feature type="transmembrane region" description="Helical" evidence="1">
    <location>
        <begin position="111"/>
        <end position="129"/>
    </location>
</feature>
<evidence type="ECO:0000313" key="2">
    <source>
        <dbReference type="EMBL" id="WKK85839.2"/>
    </source>
</evidence>